<evidence type="ECO:0000256" key="1">
    <source>
        <dbReference type="ARBA" id="ARBA00022527"/>
    </source>
</evidence>
<dbReference type="InterPro" id="IPR000719">
    <property type="entry name" value="Prot_kinase_dom"/>
</dbReference>
<dbReference type="GeneID" id="111254502"/>
<dbReference type="InterPro" id="IPR008271">
    <property type="entry name" value="Ser/Thr_kinase_AS"/>
</dbReference>
<dbReference type="FunFam" id="3.30.200.20:FF:000042">
    <property type="entry name" value="Aurora kinase A"/>
    <property type="match status" value="1"/>
</dbReference>
<keyword evidence="1 7" id="KW-0723">Serine/threonine-protein kinase</keyword>
<protein>
    <recommendedName>
        <fullName evidence="8">Protein kinase domain-containing protein</fullName>
    </recommendedName>
</protein>
<dbReference type="GO" id="GO:0005524">
    <property type="term" value="F:ATP binding"/>
    <property type="evidence" value="ECO:0007669"/>
    <property type="project" value="UniProtKB-UniRule"/>
</dbReference>
<keyword evidence="2" id="KW-0808">Transferase</keyword>
<keyword evidence="3 6" id="KW-0547">Nucleotide-binding</keyword>
<dbReference type="EnsemblMetazoa" id="XM_022815406">
    <property type="protein sequence ID" value="XP_022671141"/>
    <property type="gene ID" value="LOC111254502"/>
</dbReference>
<dbReference type="PANTHER" id="PTHR24353:SF143">
    <property type="entry name" value="PROTEIN KINASE DOMAIN-CONTAINING PROTEIN"/>
    <property type="match status" value="1"/>
</dbReference>
<keyword evidence="10" id="KW-1185">Reference proteome</keyword>
<dbReference type="AlphaFoldDB" id="A0A7M7KXT7"/>
<dbReference type="PANTHER" id="PTHR24353">
    <property type="entry name" value="CYCLIC NUCLEOTIDE-DEPENDENT PROTEIN KINASE"/>
    <property type="match status" value="1"/>
</dbReference>
<accession>A0A7M7KXT7</accession>
<evidence type="ECO:0000256" key="5">
    <source>
        <dbReference type="ARBA" id="ARBA00022840"/>
    </source>
</evidence>
<dbReference type="Gene3D" id="1.10.510.10">
    <property type="entry name" value="Transferase(Phosphotransferase) domain 1"/>
    <property type="match status" value="1"/>
</dbReference>
<dbReference type="InParanoid" id="A0A7M7KXT7"/>
<dbReference type="PROSITE" id="PS50011">
    <property type="entry name" value="PROTEIN_KINASE_DOM"/>
    <property type="match status" value="1"/>
</dbReference>
<dbReference type="OrthoDB" id="63267at2759"/>
<dbReference type="GO" id="GO:0005952">
    <property type="term" value="C:cAMP-dependent protein kinase complex"/>
    <property type="evidence" value="ECO:0007669"/>
    <property type="project" value="TreeGrafter"/>
</dbReference>
<evidence type="ECO:0000259" key="8">
    <source>
        <dbReference type="PROSITE" id="PS50011"/>
    </source>
</evidence>
<reference evidence="9" key="1">
    <citation type="submission" date="2021-01" db="UniProtKB">
        <authorList>
            <consortium name="EnsemblMetazoa"/>
        </authorList>
    </citation>
    <scope>IDENTIFICATION</scope>
</reference>
<feature type="domain" description="Protein kinase" evidence="8">
    <location>
        <begin position="31"/>
        <end position="287"/>
    </location>
</feature>
<dbReference type="PROSITE" id="PS00107">
    <property type="entry name" value="PROTEIN_KINASE_ATP"/>
    <property type="match status" value="1"/>
</dbReference>
<dbReference type="OMA" id="FMIKLEY"/>
<dbReference type="RefSeq" id="XP_022671141.1">
    <property type="nucleotide sequence ID" value="XM_022815406.1"/>
</dbReference>
<dbReference type="Pfam" id="PF00069">
    <property type="entry name" value="Pkinase"/>
    <property type="match status" value="1"/>
</dbReference>
<evidence type="ECO:0000256" key="7">
    <source>
        <dbReference type="RuleBase" id="RU000304"/>
    </source>
</evidence>
<sequence length="338" mass="38257">MVSLLEAVRLDFLSRWERPSLSQASLTAGHFDILRCLGKGSYGRVYFARHKSSGTEVALKVQNKRNVIKKDSVANVLSEKHIQACMIRFDFVVHLLYHFKDSSNLYLALEFLHGGDFFHLLKTRDRLDEDESRFYASNVILAIEFLHSVDILYRDLKPENILIDSTGYLKVSDFGFAKKCSGKTYSLCGTPEYLAPEIVSMRPYGKSVDVWAYGILIFEMLCGKTPFAANEYRDICNKICKEKVDFGEVKVTDLCKDLVVKLLAKKPSKRLGVSGRGTPGIREHGWFLAVAWEALLQRKVSPPRSFPVVEEIQKEQTFNLPGAGDDGEDLYAAEFADF</sequence>
<evidence type="ECO:0000256" key="6">
    <source>
        <dbReference type="PROSITE-ProRule" id="PRU10141"/>
    </source>
</evidence>
<evidence type="ECO:0000256" key="2">
    <source>
        <dbReference type="ARBA" id="ARBA00022679"/>
    </source>
</evidence>
<keyword evidence="5 6" id="KW-0067">ATP-binding</keyword>
<dbReference type="InterPro" id="IPR017441">
    <property type="entry name" value="Protein_kinase_ATP_BS"/>
</dbReference>
<proteinExistence type="inferred from homology"/>
<evidence type="ECO:0000313" key="9">
    <source>
        <dbReference type="EnsemblMetazoa" id="XP_022671141"/>
    </source>
</evidence>
<evidence type="ECO:0000313" key="10">
    <source>
        <dbReference type="Proteomes" id="UP000594260"/>
    </source>
</evidence>
<dbReference type="Proteomes" id="UP000594260">
    <property type="component" value="Unplaced"/>
</dbReference>
<dbReference type="GO" id="GO:0004691">
    <property type="term" value="F:cAMP-dependent protein kinase activity"/>
    <property type="evidence" value="ECO:0007669"/>
    <property type="project" value="TreeGrafter"/>
</dbReference>
<keyword evidence="4" id="KW-0418">Kinase</keyword>
<dbReference type="PROSITE" id="PS00108">
    <property type="entry name" value="PROTEIN_KINASE_ST"/>
    <property type="match status" value="1"/>
</dbReference>
<dbReference type="KEGG" id="vde:111254502"/>
<comment type="similarity">
    <text evidence="7">Belongs to the protein kinase superfamily.</text>
</comment>
<organism evidence="9 10">
    <name type="scientific">Varroa destructor</name>
    <name type="common">Honeybee mite</name>
    <dbReference type="NCBI Taxonomy" id="109461"/>
    <lineage>
        <taxon>Eukaryota</taxon>
        <taxon>Metazoa</taxon>
        <taxon>Ecdysozoa</taxon>
        <taxon>Arthropoda</taxon>
        <taxon>Chelicerata</taxon>
        <taxon>Arachnida</taxon>
        <taxon>Acari</taxon>
        <taxon>Parasitiformes</taxon>
        <taxon>Mesostigmata</taxon>
        <taxon>Gamasina</taxon>
        <taxon>Dermanyssoidea</taxon>
        <taxon>Varroidae</taxon>
        <taxon>Varroa</taxon>
    </lineage>
</organism>
<dbReference type="FunFam" id="1.10.510.10:FF:000210">
    <property type="entry name" value="Non-specific serine/threonine protein kinase"/>
    <property type="match status" value="1"/>
</dbReference>
<dbReference type="Gene3D" id="3.30.200.20">
    <property type="entry name" value="Phosphorylase Kinase, domain 1"/>
    <property type="match status" value="1"/>
</dbReference>
<dbReference type="SMART" id="SM00220">
    <property type="entry name" value="S_TKc"/>
    <property type="match status" value="1"/>
</dbReference>
<dbReference type="SUPFAM" id="SSF56112">
    <property type="entry name" value="Protein kinase-like (PK-like)"/>
    <property type="match status" value="1"/>
</dbReference>
<name>A0A7M7KXT7_VARDE</name>
<evidence type="ECO:0000256" key="4">
    <source>
        <dbReference type="ARBA" id="ARBA00022777"/>
    </source>
</evidence>
<evidence type="ECO:0000256" key="3">
    <source>
        <dbReference type="ARBA" id="ARBA00022741"/>
    </source>
</evidence>
<dbReference type="InterPro" id="IPR011009">
    <property type="entry name" value="Kinase-like_dom_sf"/>
</dbReference>
<feature type="binding site" evidence="6">
    <location>
        <position position="70"/>
    </location>
    <ligand>
        <name>ATP</name>
        <dbReference type="ChEBI" id="CHEBI:30616"/>
    </ligand>
</feature>